<accession>A0A0K1Q3P9</accession>
<dbReference type="KEGG" id="llu:AKJ09_07124"/>
<dbReference type="Proteomes" id="UP000064967">
    <property type="component" value="Chromosome"/>
</dbReference>
<dbReference type="PANTHER" id="PTHR45982">
    <property type="entry name" value="REGULATOR OF CHROMOSOME CONDENSATION"/>
    <property type="match status" value="1"/>
</dbReference>
<feature type="region of interest" description="Disordered" evidence="1">
    <location>
        <begin position="23"/>
        <end position="66"/>
    </location>
</feature>
<sequence length="446" mass="45204">MLALLLATPFGVVCCGDDSSKEGFNDSEDSGTVDTGTTSTSDAANDAAEEAATDAGPDAELQDAAPPTITCGTGTCVVDISRGSDDTCVLTKTGDVYCWGDNPCGEVGAPLDDGGGQAGFKPVPAPRKVLSGVRSISAGAASTCAILDSGELRCWGSPVSAFSETTSGGFSRACTPNDVPSAVEGVPHLVAVSSTLSNGCGVADDGELWCWGSNGNYLLGRDGYPGCSYYTKCSMASYPPAKADLLSVKVKDVIVGYGTVVVTDESGQLLSWGGSGLIGRPSSMSADPTPLPIALSNVSSVSVSLFGDGQYYGNNACAVAAGEVYCWGGYRAPPRVVPLPAEEYATQVSASFHSCARTTSGSAFCWGGNQAGQLGDGTGVDHPLLPTKVEGLKDKVAKVVASKASTCALLVNGEVQCWGANDKGQLGLGSADFLPHLQPGPVVAFQ</sequence>
<dbReference type="PRINTS" id="PR00633">
    <property type="entry name" value="RCCNDNSATION"/>
</dbReference>
<dbReference type="EMBL" id="CP012333">
    <property type="protein sequence ID" value="AKV00461.1"/>
    <property type="molecule type" value="Genomic_DNA"/>
</dbReference>
<name>A0A0K1Q3P9_9BACT</name>
<dbReference type="PROSITE" id="PS50012">
    <property type="entry name" value="RCC1_3"/>
    <property type="match status" value="3"/>
</dbReference>
<protein>
    <submittedName>
        <fullName evidence="2">Regulator of chromosome condensation RCC1</fullName>
    </submittedName>
</protein>
<feature type="compositionally biased region" description="Low complexity" evidence="1">
    <location>
        <begin position="32"/>
        <end position="46"/>
    </location>
</feature>
<dbReference type="STRING" id="1391654.AKJ09_07124"/>
<dbReference type="GO" id="GO:0005085">
    <property type="term" value="F:guanyl-nucleotide exchange factor activity"/>
    <property type="evidence" value="ECO:0007669"/>
    <property type="project" value="TreeGrafter"/>
</dbReference>
<dbReference type="GO" id="GO:0005737">
    <property type="term" value="C:cytoplasm"/>
    <property type="evidence" value="ECO:0007669"/>
    <property type="project" value="TreeGrafter"/>
</dbReference>
<dbReference type="InterPro" id="IPR051553">
    <property type="entry name" value="Ran_GTPase-activating"/>
</dbReference>
<dbReference type="PANTHER" id="PTHR45982:SF1">
    <property type="entry name" value="REGULATOR OF CHROMOSOME CONDENSATION"/>
    <property type="match status" value="1"/>
</dbReference>
<keyword evidence="3" id="KW-1185">Reference proteome</keyword>
<organism evidence="2 3">
    <name type="scientific">Labilithrix luteola</name>
    <dbReference type="NCBI Taxonomy" id="1391654"/>
    <lineage>
        <taxon>Bacteria</taxon>
        <taxon>Pseudomonadati</taxon>
        <taxon>Myxococcota</taxon>
        <taxon>Polyangia</taxon>
        <taxon>Polyangiales</taxon>
        <taxon>Labilitrichaceae</taxon>
        <taxon>Labilithrix</taxon>
    </lineage>
</organism>
<reference evidence="2 3" key="1">
    <citation type="submission" date="2015-08" db="EMBL/GenBank/DDBJ databases">
        <authorList>
            <person name="Babu N.S."/>
            <person name="Beckwith C.J."/>
            <person name="Beseler K.G."/>
            <person name="Brison A."/>
            <person name="Carone J.V."/>
            <person name="Caskin T.P."/>
            <person name="Diamond M."/>
            <person name="Durham M.E."/>
            <person name="Foxe J.M."/>
            <person name="Go M."/>
            <person name="Henderson B.A."/>
            <person name="Jones I.B."/>
            <person name="McGettigan J.A."/>
            <person name="Micheletti S.J."/>
            <person name="Nasrallah M.E."/>
            <person name="Ortiz D."/>
            <person name="Piller C.R."/>
            <person name="Privatt S.R."/>
            <person name="Schneider S.L."/>
            <person name="Sharp S."/>
            <person name="Smith T.C."/>
            <person name="Stanton J.D."/>
            <person name="Ullery H.E."/>
            <person name="Wilson R.J."/>
            <person name="Serrano M.G."/>
            <person name="Buck G."/>
            <person name="Lee V."/>
            <person name="Wang Y."/>
            <person name="Carvalho R."/>
            <person name="Voegtly L."/>
            <person name="Shi R."/>
            <person name="Duckworth R."/>
            <person name="Johnson A."/>
            <person name="Loviza R."/>
            <person name="Walstead R."/>
            <person name="Shah Z."/>
            <person name="Kiflezghi M."/>
            <person name="Wade K."/>
            <person name="Ball S.L."/>
            <person name="Bradley K.W."/>
            <person name="Asai D.J."/>
            <person name="Bowman C.A."/>
            <person name="Russell D.A."/>
            <person name="Pope W.H."/>
            <person name="Jacobs-Sera D."/>
            <person name="Hendrix R.W."/>
            <person name="Hatfull G.F."/>
        </authorList>
    </citation>
    <scope>NUCLEOTIDE SEQUENCE [LARGE SCALE GENOMIC DNA]</scope>
    <source>
        <strain evidence="2 3">DSM 27648</strain>
    </source>
</reference>
<gene>
    <name evidence="2" type="ORF">AKJ09_07124</name>
</gene>
<evidence type="ECO:0000313" key="2">
    <source>
        <dbReference type="EMBL" id="AKV00461.1"/>
    </source>
</evidence>
<evidence type="ECO:0000256" key="1">
    <source>
        <dbReference type="SAM" id="MobiDB-lite"/>
    </source>
</evidence>
<dbReference type="Gene3D" id="2.130.10.30">
    <property type="entry name" value="Regulator of chromosome condensation 1/beta-lactamase-inhibitor protein II"/>
    <property type="match status" value="3"/>
</dbReference>
<dbReference type="Pfam" id="PF13540">
    <property type="entry name" value="RCC1_2"/>
    <property type="match status" value="2"/>
</dbReference>
<proteinExistence type="predicted"/>
<evidence type="ECO:0000313" key="3">
    <source>
        <dbReference type="Proteomes" id="UP000064967"/>
    </source>
</evidence>
<dbReference type="InterPro" id="IPR000408">
    <property type="entry name" value="Reg_chr_condens"/>
</dbReference>
<dbReference type="SUPFAM" id="SSF50985">
    <property type="entry name" value="RCC1/BLIP-II"/>
    <property type="match status" value="2"/>
</dbReference>
<dbReference type="InterPro" id="IPR009091">
    <property type="entry name" value="RCC1/BLIP-II"/>
</dbReference>
<dbReference type="Pfam" id="PF00415">
    <property type="entry name" value="RCC1"/>
    <property type="match status" value="1"/>
</dbReference>
<dbReference type="AlphaFoldDB" id="A0A0K1Q3P9"/>